<sequence>MAFQCLRNLKQAIPIWFFPDPAHHIEFVAIRAV</sequence>
<accession>A0A382HPD8</accession>
<dbReference type="EMBL" id="UINC01062373">
    <property type="protein sequence ID" value="SVB88935.1"/>
    <property type="molecule type" value="Genomic_DNA"/>
</dbReference>
<proteinExistence type="predicted"/>
<dbReference type="AlphaFoldDB" id="A0A382HPD8"/>
<organism evidence="1">
    <name type="scientific">marine metagenome</name>
    <dbReference type="NCBI Taxonomy" id="408172"/>
    <lineage>
        <taxon>unclassified sequences</taxon>
        <taxon>metagenomes</taxon>
        <taxon>ecological metagenomes</taxon>
    </lineage>
</organism>
<reference evidence="1" key="1">
    <citation type="submission" date="2018-05" db="EMBL/GenBank/DDBJ databases">
        <authorList>
            <person name="Lanie J.A."/>
            <person name="Ng W.-L."/>
            <person name="Kazmierczak K.M."/>
            <person name="Andrzejewski T.M."/>
            <person name="Davidsen T.M."/>
            <person name="Wayne K.J."/>
            <person name="Tettelin H."/>
            <person name="Glass J.I."/>
            <person name="Rusch D."/>
            <person name="Podicherti R."/>
            <person name="Tsui H.-C.T."/>
            <person name="Winkler M.E."/>
        </authorList>
    </citation>
    <scope>NUCLEOTIDE SEQUENCE</scope>
</reference>
<gene>
    <name evidence="1" type="ORF">METZ01_LOCUS241789</name>
</gene>
<evidence type="ECO:0000313" key="1">
    <source>
        <dbReference type="EMBL" id="SVB88935.1"/>
    </source>
</evidence>
<feature type="non-terminal residue" evidence="1">
    <location>
        <position position="33"/>
    </location>
</feature>
<protein>
    <submittedName>
        <fullName evidence="1">Uncharacterized protein</fullName>
    </submittedName>
</protein>
<name>A0A382HPD8_9ZZZZ</name>